<protein>
    <submittedName>
        <fullName evidence="8">L-threonine aldolase</fullName>
    </submittedName>
</protein>
<dbReference type="EMBL" id="QJJK01000006">
    <property type="protein sequence ID" value="PXW57891.1"/>
    <property type="molecule type" value="Genomic_DNA"/>
</dbReference>
<comment type="similarity">
    <text evidence="2">Belongs to the threonine aldolase family.</text>
</comment>
<dbReference type="InterPro" id="IPR023603">
    <property type="entry name" value="Low_specificity_L-TA-like"/>
</dbReference>
<dbReference type="InterPro" id="IPR015421">
    <property type="entry name" value="PyrdxlP-dep_Trfase_major"/>
</dbReference>
<evidence type="ECO:0000256" key="4">
    <source>
        <dbReference type="ARBA" id="ARBA00022898"/>
    </source>
</evidence>
<dbReference type="InterPro" id="IPR015422">
    <property type="entry name" value="PyrdxlP-dep_Trfase_small"/>
</dbReference>
<dbReference type="GO" id="GO:0006545">
    <property type="term" value="P:glycine biosynthetic process"/>
    <property type="evidence" value="ECO:0007669"/>
    <property type="project" value="TreeGrafter"/>
</dbReference>
<dbReference type="GO" id="GO:0008732">
    <property type="term" value="F:L-allo-threonine aldolase activity"/>
    <property type="evidence" value="ECO:0007669"/>
    <property type="project" value="TreeGrafter"/>
</dbReference>
<reference evidence="8 9" key="1">
    <citation type="submission" date="2018-05" db="EMBL/GenBank/DDBJ databases">
        <title>Genomic Encyclopedia of Type Strains, Phase IV (KMG-IV): sequencing the most valuable type-strain genomes for metagenomic binning, comparative biology and taxonomic classification.</title>
        <authorList>
            <person name="Goeker M."/>
        </authorList>
    </citation>
    <scope>NUCLEOTIDE SEQUENCE [LARGE SCALE GENOMIC DNA]</scope>
    <source>
        <strain evidence="8 9">DSM 6462</strain>
    </source>
</reference>
<dbReference type="PIRSF" id="PIRSF017617">
    <property type="entry name" value="Thr_aldolase"/>
    <property type="match status" value="1"/>
</dbReference>
<evidence type="ECO:0000256" key="6">
    <source>
        <dbReference type="PIRSR" id="PIRSR017617-1"/>
    </source>
</evidence>
<evidence type="ECO:0000313" key="8">
    <source>
        <dbReference type="EMBL" id="PXW57891.1"/>
    </source>
</evidence>
<feature type="modified residue" description="N6-(pyridoxal phosphate)lysine" evidence="6">
    <location>
        <position position="213"/>
    </location>
</feature>
<dbReference type="Pfam" id="PF01212">
    <property type="entry name" value="Beta_elim_lyase"/>
    <property type="match status" value="1"/>
</dbReference>
<dbReference type="PANTHER" id="PTHR48097">
    <property type="entry name" value="L-THREONINE ALDOLASE-RELATED"/>
    <property type="match status" value="1"/>
</dbReference>
<dbReference type="RefSeq" id="WP_110375226.1">
    <property type="nucleotide sequence ID" value="NZ_JAHBRY010000001.1"/>
</dbReference>
<dbReference type="InterPro" id="IPR015424">
    <property type="entry name" value="PyrdxlP-dep_Trfase"/>
</dbReference>
<accession>A0A2V3U4M3</accession>
<name>A0A2V3U4M3_9HYPH</name>
<evidence type="ECO:0000259" key="7">
    <source>
        <dbReference type="Pfam" id="PF01212"/>
    </source>
</evidence>
<dbReference type="Gene3D" id="3.90.1150.10">
    <property type="entry name" value="Aspartate Aminotransferase, domain 1"/>
    <property type="match status" value="1"/>
</dbReference>
<dbReference type="NCBIfam" id="NF041359">
    <property type="entry name" value="GntG_guanitoxin"/>
    <property type="match status" value="1"/>
</dbReference>
<evidence type="ECO:0000313" key="9">
    <source>
        <dbReference type="Proteomes" id="UP000248021"/>
    </source>
</evidence>
<keyword evidence="9" id="KW-1185">Reference proteome</keyword>
<dbReference type="AlphaFoldDB" id="A0A2V3U4M3"/>
<sequence length="355" mass="37587">MTFAPRPVATTDRPAVALYSDTLTLPSEAMKRAMFDAALGDEQAGLDPTVNELCRRVAALFGKEDAVFLPSGTMCNQIAMLVHCRPGDLVLAHEDAHVLAHEAAAGSALGGVLIGGLRGARGQFDSATLTGAIRARSRYAPIPRLLVIEQTSHLGGGSVWPLERLRDVAACARSNDMALHMDGARLMNGVISSGVSASDMARDFDSVWLCFSKGLGAPFGAVLAGSSEFIDVAWRWKQRLGGAMRQVGMYAAACIFALDHNVQRLVEDNANASRLAAGIADLPGLAVQQPDTNIVLFRTEGTGLTSAELRDRLAAEGVSVTAMDHFLGRAVTHMHVDRDGIDLAIGAFRKVLGAN</sequence>
<organism evidence="8 9">
    <name type="scientific">Chelatococcus asaccharovorans</name>
    <dbReference type="NCBI Taxonomy" id="28210"/>
    <lineage>
        <taxon>Bacteria</taxon>
        <taxon>Pseudomonadati</taxon>
        <taxon>Pseudomonadota</taxon>
        <taxon>Alphaproteobacteria</taxon>
        <taxon>Hyphomicrobiales</taxon>
        <taxon>Chelatococcaceae</taxon>
        <taxon>Chelatococcus</taxon>
    </lineage>
</organism>
<comment type="cofactor">
    <cofactor evidence="1">
        <name>pyridoxal 5'-phosphate</name>
        <dbReference type="ChEBI" id="CHEBI:597326"/>
    </cofactor>
</comment>
<dbReference type="SUPFAM" id="SSF53383">
    <property type="entry name" value="PLP-dependent transferases"/>
    <property type="match status" value="1"/>
</dbReference>
<dbReference type="Proteomes" id="UP000248021">
    <property type="component" value="Unassembled WGS sequence"/>
</dbReference>
<evidence type="ECO:0000256" key="3">
    <source>
        <dbReference type="ARBA" id="ARBA00011881"/>
    </source>
</evidence>
<dbReference type="PANTHER" id="PTHR48097:SF9">
    <property type="entry name" value="L-THREONINE ALDOLASE"/>
    <property type="match status" value="1"/>
</dbReference>
<keyword evidence="4" id="KW-0663">Pyridoxal phosphate</keyword>
<dbReference type="GO" id="GO:0005829">
    <property type="term" value="C:cytosol"/>
    <property type="evidence" value="ECO:0007669"/>
    <property type="project" value="TreeGrafter"/>
</dbReference>
<dbReference type="OrthoDB" id="9774495at2"/>
<dbReference type="InterPro" id="IPR001597">
    <property type="entry name" value="ArAA_b-elim_lyase/Thr_aldolase"/>
</dbReference>
<dbReference type="GO" id="GO:0006567">
    <property type="term" value="P:L-threonine catabolic process"/>
    <property type="evidence" value="ECO:0007669"/>
    <property type="project" value="TreeGrafter"/>
</dbReference>
<proteinExistence type="inferred from homology"/>
<evidence type="ECO:0000256" key="2">
    <source>
        <dbReference type="ARBA" id="ARBA00006966"/>
    </source>
</evidence>
<dbReference type="FunFam" id="3.40.640.10:FF:000030">
    <property type="entry name" value="Low-specificity L-threonine aldolase"/>
    <property type="match status" value="1"/>
</dbReference>
<evidence type="ECO:0000256" key="1">
    <source>
        <dbReference type="ARBA" id="ARBA00001933"/>
    </source>
</evidence>
<comment type="subunit">
    <text evidence="3">Homotetramer.</text>
</comment>
<keyword evidence="5" id="KW-0456">Lyase</keyword>
<feature type="domain" description="Aromatic amino acid beta-eliminating lyase/threonine aldolase" evidence="7">
    <location>
        <begin position="18"/>
        <end position="298"/>
    </location>
</feature>
<comment type="caution">
    <text evidence="8">The sequence shown here is derived from an EMBL/GenBank/DDBJ whole genome shotgun (WGS) entry which is preliminary data.</text>
</comment>
<evidence type="ECO:0000256" key="5">
    <source>
        <dbReference type="ARBA" id="ARBA00023239"/>
    </source>
</evidence>
<gene>
    <name evidence="8" type="ORF">C7450_10663</name>
</gene>
<dbReference type="Gene3D" id="3.40.640.10">
    <property type="entry name" value="Type I PLP-dependent aspartate aminotransferase-like (Major domain)"/>
    <property type="match status" value="1"/>
</dbReference>